<comment type="similarity">
    <text evidence="2">Belongs to the NPH3 family.</text>
</comment>
<dbReference type="PANTHER" id="PTHR32370">
    <property type="entry name" value="OS12G0117600 PROTEIN"/>
    <property type="match status" value="1"/>
</dbReference>
<organism evidence="4 5">
    <name type="scientific">Chenopodium quinoa</name>
    <name type="common">Quinoa</name>
    <dbReference type="NCBI Taxonomy" id="63459"/>
    <lineage>
        <taxon>Eukaryota</taxon>
        <taxon>Viridiplantae</taxon>
        <taxon>Streptophyta</taxon>
        <taxon>Embryophyta</taxon>
        <taxon>Tracheophyta</taxon>
        <taxon>Spermatophyta</taxon>
        <taxon>Magnoliopsida</taxon>
        <taxon>eudicotyledons</taxon>
        <taxon>Gunneridae</taxon>
        <taxon>Pentapetalae</taxon>
        <taxon>Caryophyllales</taxon>
        <taxon>Chenopodiaceae</taxon>
        <taxon>Chenopodioideae</taxon>
        <taxon>Atripliceae</taxon>
        <taxon>Chenopodium</taxon>
    </lineage>
</organism>
<dbReference type="GO" id="GO:0016567">
    <property type="term" value="P:protein ubiquitination"/>
    <property type="evidence" value="ECO:0007669"/>
    <property type="project" value="UniProtKB-UniPathway"/>
</dbReference>
<evidence type="ECO:0000259" key="3">
    <source>
        <dbReference type="PROSITE" id="PS51649"/>
    </source>
</evidence>
<proteinExistence type="inferred from homology"/>
<dbReference type="UniPathway" id="UPA00143"/>
<dbReference type="Pfam" id="PF03000">
    <property type="entry name" value="NPH3"/>
    <property type="match status" value="1"/>
</dbReference>
<evidence type="ECO:0000256" key="1">
    <source>
        <dbReference type="ARBA" id="ARBA00022786"/>
    </source>
</evidence>
<dbReference type="Gramene" id="AUR62029029-RA">
    <property type="protein sequence ID" value="AUR62029029-RA:cds"/>
    <property type="gene ID" value="AUR62029029"/>
</dbReference>
<reference evidence="4" key="1">
    <citation type="journal article" date="2017" name="Nature">
        <title>The genome of Chenopodium quinoa.</title>
        <authorList>
            <person name="Jarvis D.E."/>
            <person name="Ho Y.S."/>
            <person name="Lightfoot D.J."/>
            <person name="Schmoeckel S.M."/>
            <person name="Li B."/>
            <person name="Borm T.J.A."/>
            <person name="Ohyanagi H."/>
            <person name="Mineta K."/>
            <person name="Michell C.T."/>
            <person name="Saber N."/>
            <person name="Kharbatia N.M."/>
            <person name="Rupper R.R."/>
            <person name="Sharp A.R."/>
            <person name="Dally N."/>
            <person name="Boughton B.A."/>
            <person name="Woo Y.H."/>
            <person name="Gao G."/>
            <person name="Schijlen E.G.W.M."/>
            <person name="Guo X."/>
            <person name="Momin A.A."/>
            <person name="Negrao S."/>
            <person name="Al-Babili S."/>
            <person name="Gehring C."/>
            <person name="Roessner U."/>
            <person name="Jung C."/>
            <person name="Murphy K."/>
            <person name="Arold S.T."/>
            <person name="Gojobori T."/>
            <person name="van der Linden C.G."/>
            <person name="van Loo E.N."/>
            <person name="Jellen E.N."/>
            <person name="Maughan P.J."/>
            <person name="Tester M."/>
        </authorList>
    </citation>
    <scope>NUCLEOTIDE SEQUENCE [LARGE SCALE GENOMIC DNA]</scope>
    <source>
        <strain evidence="4">cv. PI 614886</strain>
    </source>
</reference>
<dbReference type="EnsemblPlants" id="AUR62029029-RA">
    <property type="protein sequence ID" value="AUR62029029-RA:cds"/>
    <property type="gene ID" value="AUR62029029"/>
</dbReference>
<accession>A0A803MGC7</accession>
<protein>
    <recommendedName>
        <fullName evidence="3">NPH3 domain-containing protein</fullName>
    </recommendedName>
</protein>
<evidence type="ECO:0000313" key="5">
    <source>
        <dbReference type="Proteomes" id="UP000596660"/>
    </source>
</evidence>
<keyword evidence="5" id="KW-1185">Reference proteome</keyword>
<dbReference type="PROSITE" id="PS51649">
    <property type="entry name" value="NPH3"/>
    <property type="match status" value="1"/>
</dbReference>
<sequence length="593" mass="66848">MFRECLVTGYSDSDYAADVDTRRSVTGYVFTLGGSVHQRVHCYNMVPARTKDLSSSWCLKHTNPPNSHSSVCDAPIKLDQGLLANRSATIASLLRKNPSENLSAFIKEIPLEREAIELIARFCQGLDVKMTSENIIPLICLSHYLEMTETHSPNNLLHNAIIFLEDKILPSWGQTIKSLRASGSAFQQAADNGLLKLCIEALTDRALSDPALLGQPIMVERDNSSSKHLYYRNATRRKLFAGADYSDTSSEDLTSLPVKMYEPIIKGMIQGQVRQENIIGSLYQYFKKHEADVETIEAIERLLPASTFTFNNKYPLYPYTLLFEMYTSAVFHGASAECIASLENRIGKELYRATAEDLLKLDLDVESLRQILKAYYANFTEANPAGLVAVAELMENYLVQVAKEREIDVRSFTELAQMASSTSNVGDYRCSDGIYRAVDLYLDMHKELIESEKEEICRVLDFQKMSSEACQHAALNQKLPLRVVVQVLFVSQLQLKDNISKAVVEYPSISSVKHGRQRGSEEIIVGDDQELDDEKEEIQGCHEKNCCGKKNKRKVSLWKGMKRKFGCMGSNDYETLHDCSCQTTKKKNKKEHS</sequence>
<evidence type="ECO:0000256" key="2">
    <source>
        <dbReference type="PROSITE-ProRule" id="PRU00982"/>
    </source>
</evidence>
<dbReference type="InterPro" id="IPR027356">
    <property type="entry name" value="NPH3_dom"/>
</dbReference>
<keyword evidence="1" id="KW-0833">Ubl conjugation pathway</keyword>
<reference evidence="4" key="2">
    <citation type="submission" date="2021-03" db="UniProtKB">
        <authorList>
            <consortium name="EnsemblPlants"/>
        </authorList>
    </citation>
    <scope>IDENTIFICATION</scope>
</reference>
<dbReference type="Proteomes" id="UP000596660">
    <property type="component" value="Unplaced"/>
</dbReference>
<evidence type="ECO:0000313" key="4">
    <source>
        <dbReference type="EnsemblPlants" id="AUR62029029-RA:cds"/>
    </source>
</evidence>
<name>A0A803MGC7_CHEQI</name>
<dbReference type="InterPro" id="IPR043454">
    <property type="entry name" value="NPH3/RPT2-like"/>
</dbReference>
<dbReference type="OMA" id="EMTETHS"/>
<dbReference type="AlphaFoldDB" id="A0A803MGC7"/>
<feature type="domain" description="NPH3" evidence="3">
    <location>
        <begin position="247"/>
        <end position="494"/>
    </location>
</feature>